<evidence type="ECO:0000313" key="1">
    <source>
        <dbReference type="EMBL" id="CAD8350558.1"/>
    </source>
</evidence>
<gene>
    <name evidence="1" type="ORF">RSET0789_LOCUS338</name>
</gene>
<name>A0A7S0A1Y7_9STRA</name>
<dbReference type="EMBL" id="HBEI01000499">
    <property type="protein sequence ID" value="CAD8350558.1"/>
    <property type="molecule type" value="Transcribed_RNA"/>
</dbReference>
<reference evidence="1" key="1">
    <citation type="submission" date="2021-01" db="EMBL/GenBank/DDBJ databases">
        <authorList>
            <person name="Corre E."/>
            <person name="Pelletier E."/>
            <person name="Niang G."/>
            <person name="Scheremetjew M."/>
            <person name="Finn R."/>
            <person name="Kale V."/>
            <person name="Holt S."/>
            <person name="Cochrane G."/>
            <person name="Meng A."/>
            <person name="Brown T."/>
            <person name="Cohen L."/>
        </authorList>
    </citation>
    <scope>NUCLEOTIDE SEQUENCE</scope>
    <source>
        <strain evidence="1">CCMP 1694</strain>
    </source>
</reference>
<dbReference type="AlphaFoldDB" id="A0A7S0A1Y7"/>
<protein>
    <submittedName>
        <fullName evidence="1">Uncharacterized protein</fullName>
    </submittedName>
</protein>
<organism evidence="1">
    <name type="scientific">Sundstroemia setigera</name>
    <dbReference type="NCBI Taxonomy" id="3005"/>
    <lineage>
        <taxon>Eukaryota</taxon>
        <taxon>Sar</taxon>
        <taxon>Stramenopiles</taxon>
        <taxon>Ochrophyta</taxon>
        <taxon>Bacillariophyta</taxon>
        <taxon>Coscinodiscophyceae</taxon>
        <taxon>Rhizosoleniophycidae</taxon>
        <taxon>Rhizosoleniales</taxon>
        <taxon>Rhizosoleniaceae</taxon>
        <taxon>Sundstroemia</taxon>
    </lineage>
</organism>
<sequence length="135" mass="15227">MRNIKLNTNIYISPSFSKDRNKLPEKNSDNKHIVIGFYNGRREAEKWAVVQCSVFQRRLGNTLSSDEEWLSLFQSSDAILSPDDTLAAGDAMVIDLEVVLKKCYSIAFSMPPSPSFQIRKNSFDQAGELPPSLQI</sequence>
<proteinExistence type="predicted"/>
<accession>A0A7S0A1Y7</accession>